<dbReference type="SMART" id="SM00471">
    <property type="entry name" value="HDc"/>
    <property type="match status" value="1"/>
</dbReference>
<feature type="active site" description="Proton donor" evidence="3">
    <location>
        <position position="748"/>
    </location>
</feature>
<dbReference type="InterPro" id="IPR002073">
    <property type="entry name" value="PDEase_catalytic_dom"/>
</dbReference>
<proteinExistence type="inferred from homology"/>
<evidence type="ECO:0000256" key="8">
    <source>
        <dbReference type="SAM" id="MobiDB-lite"/>
    </source>
</evidence>
<feature type="compositionally biased region" description="Polar residues" evidence="8">
    <location>
        <begin position="60"/>
        <end position="97"/>
    </location>
</feature>
<keyword evidence="9" id="KW-0812">Transmembrane</keyword>
<keyword evidence="7" id="KW-0175">Coiled coil</keyword>
<feature type="binding site" evidence="4">
    <location>
        <position position="789"/>
    </location>
    <ligand>
        <name>AMP</name>
        <dbReference type="ChEBI" id="CHEBI:456215"/>
    </ligand>
</feature>
<dbReference type="InterPro" id="IPR036971">
    <property type="entry name" value="PDEase_catalytic_dom_sf"/>
</dbReference>
<comment type="caution">
    <text evidence="11">The sequence shown here is derived from an EMBL/GenBank/DDBJ whole genome shotgun (WGS) entry which is preliminary data.</text>
</comment>
<dbReference type="InterPro" id="IPR023088">
    <property type="entry name" value="PDEase"/>
</dbReference>
<organism evidence="11 12">
    <name type="scientific">Catenaria anguillulae PL171</name>
    <dbReference type="NCBI Taxonomy" id="765915"/>
    <lineage>
        <taxon>Eukaryota</taxon>
        <taxon>Fungi</taxon>
        <taxon>Fungi incertae sedis</taxon>
        <taxon>Blastocladiomycota</taxon>
        <taxon>Blastocladiomycetes</taxon>
        <taxon>Blastocladiales</taxon>
        <taxon>Catenariaceae</taxon>
        <taxon>Catenaria</taxon>
    </lineage>
</organism>
<feature type="region of interest" description="Disordered" evidence="8">
    <location>
        <begin position="136"/>
        <end position="206"/>
    </location>
</feature>
<evidence type="ECO:0000313" key="11">
    <source>
        <dbReference type="EMBL" id="ORZ37306.1"/>
    </source>
</evidence>
<keyword evidence="9" id="KW-1133">Transmembrane helix</keyword>
<dbReference type="PROSITE" id="PS51845">
    <property type="entry name" value="PDEASE_I_2"/>
    <property type="match status" value="1"/>
</dbReference>
<feature type="binding site" evidence="4">
    <location>
        <position position="952"/>
    </location>
    <ligand>
        <name>AMP</name>
        <dbReference type="ChEBI" id="CHEBI:456215"/>
    </ligand>
</feature>
<feature type="compositionally biased region" description="Gly residues" evidence="8">
    <location>
        <begin position="170"/>
        <end position="179"/>
    </location>
</feature>
<dbReference type="PRINTS" id="PR00387">
    <property type="entry name" value="PDIESTERASE1"/>
</dbReference>
<dbReference type="Proteomes" id="UP000193411">
    <property type="component" value="Unassembled WGS sequence"/>
</dbReference>
<evidence type="ECO:0000256" key="2">
    <source>
        <dbReference type="ARBA" id="ARBA00022801"/>
    </source>
</evidence>
<feature type="transmembrane region" description="Helical" evidence="9">
    <location>
        <begin position="317"/>
        <end position="333"/>
    </location>
</feature>
<protein>
    <recommendedName>
        <fullName evidence="6">Phosphodiesterase</fullName>
        <ecNumber evidence="6">3.1.4.-</ecNumber>
    </recommendedName>
</protein>
<evidence type="ECO:0000256" key="5">
    <source>
        <dbReference type="PIRSR" id="PIRSR623088-3"/>
    </source>
</evidence>
<evidence type="ECO:0000259" key="10">
    <source>
        <dbReference type="PROSITE" id="PS51845"/>
    </source>
</evidence>
<feature type="transmembrane region" description="Helical" evidence="9">
    <location>
        <begin position="366"/>
        <end position="384"/>
    </location>
</feature>
<dbReference type="GO" id="GO:0046872">
    <property type="term" value="F:metal ion binding"/>
    <property type="evidence" value="ECO:0007669"/>
    <property type="project" value="UniProtKB-KW"/>
</dbReference>
<dbReference type="InterPro" id="IPR023174">
    <property type="entry name" value="PDEase_CS"/>
</dbReference>
<evidence type="ECO:0000256" key="4">
    <source>
        <dbReference type="PIRSR" id="PIRSR623088-2"/>
    </source>
</evidence>
<gene>
    <name evidence="11" type="ORF">BCR44DRAFT_26328</name>
</gene>
<feature type="region of interest" description="Disordered" evidence="8">
    <location>
        <begin position="37"/>
        <end position="107"/>
    </location>
</feature>
<accession>A0A1Y2HRT5</accession>
<dbReference type="InterPro" id="IPR003607">
    <property type="entry name" value="HD/PDEase_dom"/>
</dbReference>
<reference evidence="11 12" key="1">
    <citation type="submission" date="2016-07" db="EMBL/GenBank/DDBJ databases">
        <title>Pervasive Adenine N6-methylation of Active Genes in Fungi.</title>
        <authorList>
            <consortium name="DOE Joint Genome Institute"/>
            <person name="Mondo S.J."/>
            <person name="Dannebaum R.O."/>
            <person name="Kuo R.C."/>
            <person name="Labutti K."/>
            <person name="Haridas S."/>
            <person name="Kuo A."/>
            <person name="Salamov A."/>
            <person name="Ahrendt S.R."/>
            <person name="Lipzen A."/>
            <person name="Sullivan W."/>
            <person name="Andreopoulos W.B."/>
            <person name="Clum A."/>
            <person name="Lindquist E."/>
            <person name="Daum C."/>
            <person name="Ramamoorthy G.K."/>
            <person name="Gryganskyi A."/>
            <person name="Culley D."/>
            <person name="Magnuson J.K."/>
            <person name="James T.Y."/>
            <person name="O'Malley M.A."/>
            <person name="Stajich J.E."/>
            <person name="Spatafora J.W."/>
            <person name="Visel A."/>
            <person name="Grigoriev I.V."/>
        </authorList>
    </citation>
    <scope>NUCLEOTIDE SEQUENCE [LARGE SCALE GENOMIC DNA]</scope>
    <source>
        <strain evidence="11 12">PL171</strain>
    </source>
</reference>
<feature type="domain" description="PDEase" evidence="10">
    <location>
        <begin position="673"/>
        <end position="997"/>
    </location>
</feature>
<dbReference type="Gene3D" id="1.10.1300.10">
    <property type="entry name" value="3'5'-cyclic nucleotide phosphodiesterase, catalytic domain"/>
    <property type="match status" value="1"/>
</dbReference>
<keyword evidence="2 6" id="KW-0378">Hydrolase</keyword>
<dbReference type="GO" id="GO:0004114">
    <property type="term" value="F:3',5'-cyclic-nucleotide phosphodiesterase activity"/>
    <property type="evidence" value="ECO:0007669"/>
    <property type="project" value="InterPro"/>
</dbReference>
<name>A0A1Y2HRT5_9FUNG</name>
<feature type="binding site" evidence="4">
    <location>
        <begin position="748"/>
        <end position="752"/>
    </location>
    <ligand>
        <name>AMP</name>
        <dbReference type="ChEBI" id="CHEBI:456215"/>
    </ligand>
</feature>
<dbReference type="PROSITE" id="PS00126">
    <property type="entry name" value="PDEASE_I_1"/>
    <property type="match status" value="1"/>
</dbReference>
<dbReference type="AlphaFoldDB" id="A0A1Y2HRT5"/>
<keyword evidence="12" id="KW-1185">Reference proteome</keyword>
<comment type="similarity">
    <text evidence="6">Belongs to the cyclic nucleotide phosphodiesterase family.</text>
</comment>
<feature type="transmembrane region" description="Helical" evidence="9">
    <location>
        <begin position="453"/>
        <end position="479"/>
    </location>
</feature>
<keyword evidence="9" id="KW-0472">Membrane</keyword>
<dbReference type="OrthoDB" id="546632at2759"/>
<keyword evidence="1 5" id="KW-0479">Metal-binding</keyword>
<dbReference type="EMBL" id="MCFL01000013">
    <property type="protein sequence ID" value="ORZ37306.1"/>
    <property type="molecule type" value="Genomic_DNA"/>
</dbReference>
<evidence type="ECO:0000313" key="12">
    <source>
        <dbReference type="Proteomes" id="UP000193411"/>
    </source>
</evidence>
<dbReference type="EC" id="3.1.4.-" evidence="6"/>
<dbReference type="Pfam" id="PF00233">
    <property type="entry name" value="PDEase_I"/>
    <property type="match status" value="1"/>
</dbReference>
<evidence type="ECO:0000256" key="9">
    <source>
        <dbReference type="SAM" id="Phobius"/>
    </source>
</evidence>
<comment type="cofactor">
    <cofactor evidence="6">
        <name>a divalent metal cation</name>
        <dbReference type="ChEBI" id="CHEBI:60240"/>
    </cofactor>
    <text evidence="6">Binds 2 divalent metal cations per subunit. Site 1 may preferentially bind zinc ions, while site 2 has a preference for magnesium and/or manganese ions.</text>
</comment>
<dbReference type="CDD" id="cd00077">
    <property type="entry name" value="HDc"/>
    <property type="match status" value="1"/>
</dbReference>
<feature type="transmembrane region" description="Helical" evidence="9">
    <location>
        <begin position="414"/>
        <end position="433"/>
    </location>
</feature>
<evidence type="ECO:0000256" key="1">
    <source>
        <dbReference type="ARBA" id="ARBA00022723"/>
    </source>
</evidence>
<evidence type="ECO:0000256" key="6">
    <source>
        <dbReference type="RuleBase" id="RU363067"/>
    </source>
</evidence>
<feature type="binding site" evidence="5">
    <location>
        <position position="901"/>
    </location>
    <ligand>
        <name>Zn(2+)</name>
        <dbReference type="ChEBI" id="CHEBI:29105"/>
        <label>1</label>
    </ligand>
</feature>
<evidence type="ECO:0000256" key="3">
    <source>
        <dbReference type="PIRSR" id="PIRSR623088-1"/>
    </source>
</evidence>
<feature type="transmembrane region" description="Helical" evidence="9">
    <location>
        <begin position="390"/>
        <end position="407"/>
    </location>
</feature>
<evidence type="ECO:0000256" key="7">
    <source>
        <dbReference type="SAM" id="Coils"/>
    </source>
</evidence>
<feature type="binding site" evidence="5">
    <location>
        <position position="752"/>
    </location>
    <ligand>
        <name>Zn(2+)</name>
        <dbReference type="ChEBI" id="CHEBI:29105"/>
        <label>1</label>
    </ligand>
</feature>
<dbReference type="STRING" id="765915.A0A1Y2HRT5"/>
<sequence length="1101" mass="119085">MPNAQPNQRDPRYYTPEYVKELRKERDLYARTLLNSVGGPNAPASTVGGNGASVPIGSTAGPNGNGSFPTPALSSTGHHGSTTLAGTPIVTTDSASGSIRAPPRHDSISRTAVHNIYGSGSRANLATSQGALPISISSSHMSSHDPHIGSGAGGGPRTPAGLHGTVRGSGPTGGGGSGSRPGSSHSLNLSRQLQHPGGGNTAGASRRRASVISFNSTIARQPQGGAFVPGGSTGQFGRAGVVVGSNGRVGAGAGMRPIPLSGGDDLKGKHGMVIALASSSSIHKMPQSASVSKVGTVEEASFRPIVGNVIFQMSFHYLWYGILLFLGYLVNWIRETRPVAITMYLCTSFVVTQLSRIVYARNELSLFPLYMSFLPFLIFCLLARESHTYFSVLWFICIMVINMQCGASSLTRHIVLSWFCMIATYVLAFALMYDCSPLNVYNFRNGLSLRELHFVAIRSAEVGTFILAMALLLLGLFMLQRFIKRYAYFLVDRQRRMARLQAANAELRDRLKSLKVEVNLDLDSPITKVIQIIKSIQVKENMDGEVIESLDYVIGILSSNKLFQVDLGAFKDNIDKEVKSWLDNMLQAKETNASPELNNGNPIAFVTPDEHEEDEMNGVAGVGSNGDSAASAGSADSVPADGGGNALVPVLATPSDPAEAQPVPGLPEIVYNPVLANDTLIQQALASAESWDFNCFELAQVTNGRPLFFLAQHIFVMNDFYATFNLDHAKVERFFTRLEASYRLNPYHNSIHGTDVMHGAHYFLTTLGMSDLISIEERLACILAAACHDVDHPGVTNAFLVETRSDLAVRYNDQSVLENHHAAKAFELLLGNNETNFLACLPKKTLQHLRQCMIKMVLATDMAMHYELHTKFKNKVSGAGINVKDVKDRQLLMEISIKCADVSNPTRPPHLSQKWTELVMNEFYQQGDIERSLNIPISRFMDRFSPGIGKCQLGFIEFVVLPLYETWDMYMNEDDIFPGLHYLAINREFWKTWQDPPGSGVPVLSDVATPDYLRDVLGRPTVVTPFASVFGGLATVCNTALPGPCKKHLEAAGDHGKGGTHTSGGENTVGKPVSRAGSPSAARKQVDAGGVAARKPSGQGQ</sequence>
<feature type="binding site" evidence="5">
    <location>
        <position position="788"/>
    </location>
    <ligand>
        <name>Zn(2+)</name>
        <dbReference type="ChEBI" id="CHEBI:29105"/>
        <label>1</label>
    </ligand>
</feature>
<feature type="coiled-coil region" evidence="7">
    <location>
        <begin position="490"/>
        <end position="517"/>
    </location>
</feature>
<feature type="binding site" evidence="5">
    <location>
        <position position="789"/>
    </location>
    <ligand>
        <name>Zn(2+)</name>
        <dbReference type="ChEBI" id="CHEBI:29105"/>
        <label>1</label>
    </ligand>
</feature>
<feature type="transmembrane region" description="Helical" evidence="9">
    <location>
        <begin position="339"/>
        <end position="359"/>
    </location>
</feature>
<feature type="binding site" evidence="5">
    <location>
        <position position="789"/>
    </location>
    <ligand>
        <name>Zn(2+)</name>
        <dbReference type="ChEBI" id="CHEBI:29105"/>
        <label>2</label>
    </ligand>
</feature>
<feature type="region of interest" description="Disordered" evidence="8">
    <location>
        <begin position="1052"/>
        <end position="1101"/>
    </location>
</feature>
<dbReference type="GO" id="GO:0007165">
    <property type="term" value="P:signal transduction"/>
    <property type="evidence" value="ECO:0007669"/>
    <property type="project" value="InterPro"/>
</dbReference>
<feature type="binding site" evidence="4">
    <location>
        <position position="901"/>
    </location>
    <ligand>
        <name>AMP</name>
        <dbReference type="ChEBI" id="CHEBI:456215"/>
    </ligand>
</feature>
<dbReference type="SUPFAM" id="SSF109604">
    <property type="entry name" value="HD-domain/PDEase-like"/>
    <property type="match status" value="1"/>
</dbReference>
<dbReference type="PANTHER" id="PTHR11347">
    <property type="entry name" value="CYCLIC NUCLEOTIDE PHOSPHODIESTERASE"/>
    <property type="match status" value="1"/>
</dbReference>